<organism evidence="1">
    <name type="scientific">Octopus bimaculoides</name>
    <name type="common">California two-spotted octopus</name>
    <dbReference type="NCBI Taxonomy" id="37653"/>
    <lineage>
        <taxon>Eukaryota</taxon>
        <taxon>Metazoa</taxon>
        <taxon>Spiralia</taxon>
        <taxon>Lophotrochozoa</taxon>
        <taxon>Mollusca</taxon>
        <taxon>Cephalopoda</taxon>
        <taxon>Coleoidea</taxon>
        <taxon>Octopodiformes</taxon>
        <taxon>Octopoda</taxon>
        <taxon>Incirrata</taxon>
        <taxon>Octopodidae</taxon>
        <taxon>Octopus</taxon>
    </lineage>
</organism>
<sequence length="94" mass="11204">MPTNTPGQADWDNIVCSIRDNEQAILKLCTLHELCVTNTYMQKNPTLSWRYRYSKHWHQLDLIVTRHYHLRNVYDSILLECQLQQGSFFGLLQH</sequence>
<dbReference type="AlphaFoldDB" id="A0A0L8GZJ5"/>
<protein>
    <submittedName>
        <fullName evidence="1">Uncharacterized protein</fullName>
    </submittedName>
</protein>
<dbReference type="EMBL" id="KQ419787">
    <property type="protein sequence ID" value="KOF82367.1"/>
    <property type="molecule type" value="Genomic_DNA"/>
</dbReference>
<evidence type="ECO:0000313" key="1">
    <source>
        <dbReference type="EMBL" id="KOF82367.1"/>
    </source>
</evidence>
<proteinExistence type="predicted"/>
<reference evidence="1" key="1">
    <citation type="submission" date="2015-07" db="EMBL/GenBank/DDBJ databases">
        <title>MeaNS - Measles Nucleotide Surveillance Program.</title>
        <authorList>
            <person name="Tran T."/>
            <person name="Druce J."/>
        </authorList>
    </citation>
    <scope>NUCLEOTIDE SEQUENCE</scope>
    <source>
        <strain evidence="1">UCB-OBI-ISO-001</strain>
        <tissue evidence="1">Gonad</tissue>
    </source>
</reference>
<accession>A0A0L8GZJ5</accession>
<name>A0A0L8GZJ5_OCTBM</name>
<gene>
    <name evidence="1" type="ORF">OCBIM_22025387mg</name>
</gene>